<reference evidence="1 2" key="1">
    <citation type="submission" date="2017-06" db="EMBL/GenBank/DDBJ databases">
        <authorList>
            <person name="Kim H.J."/>
            <person name="Triplett B.A."/>
        </authorList>
    </citation>
    <scope>NUCLEOTIDE SEQUENCE [LARGE SCALE GENOMIC DNA]</scope>
    <source>
        <strain evidence="1 2">CGMCC 4.5593</strain>
    </source>
</reference>
<dbReference type="PROSITE" id="PS51257">
    <property type="entry name" value="PROKAR_LIPOPROTEIN"/>
    <property type="match status" value="1"/>
</dbReference>
<gene>
    <name evidence="1" type="ORF">SAMN05421812_11879</name>
</gene>
<dbReference type="RefSeq" id="WP_144022890.1">
    <property type="nucleotide sequence ID" value="NZ_FZPH01000018.1"/>
</dbReference>
<accession>A0A239PCV7</accession>
<sequence>MTRRWVLGLAAAVVVLVAACGLWLWAVGPPFSKGEPDPELEVRNEQATPLTVVVSTGGDKRQFVVPAGGDLGIRVNEECGTGEVTALSADRVVARLDDPFCTAKTWTIHPDGTTELVGG</sequence>
<dbReference type="Proteomes" id="UP000198362">
    <property type="component" value="Unassembled WGS sequence"/>
</dbReference>
<protein>
    <submittedName>
        <fullName evidence="1">Uncharacterized protein</fullName>
    </submittedName>
</protein>
<evidence type="ECO:0000313" key="1">
    <source>
        <dbReference type="EMBL" id="SNT64812.1"/>
    </source>
</evidence>
<dbReference type="AlphaFoldDB" id="A0A239PCV7"/>
<evidence type="ECO:0000313" key="2">
    <source>
        <dbReference type="Proteomes" id="UP000198362"/>
    </source>
</evidence>
<proteinExistence type="predicted"/>
<organism evidence="1 2">
    <name type="scientific">Asanoa hainanensis</name>
    <dbReference type="NCBI Taxonomy" id="560556"/>
    <lineage>
        <taxon>Bacteria</taxon>
        <taxon>Bacillati</taxon>
        <taxon>Actinomycetota</taxon>
        <taxon>Actinomycetes</taxon>
        <taxon>Micromonosporales</taxon>
        <taxon>Micromonosporaceae</taxon>
        <taxon>Asanoa</taxon>
    </lineage>
</organism>
<dbReference type="OrthoDB" id="9865884at2"/>
<dbReference type="EMBL" id="FZPH01000018">
    <property type="protein sequence ID" value="SNT64812.1"/>
    <property type="molecule type" value="Genomic_DNA"/>
</dbReference>
<keyword evidence="2" id="KW-1185">Reference proteome</keyword>
<name>A0A239PCV7_9ACTN</name>